<name>A0A9X2HWG9_9GAMM</name>
<dbReference type="InterPro" id="IPR003593">
    <property type="entry name" value="AAA+_ATPase"/>
</dbReference>
<dbReference type="RefSeq" id="WP_253967676.1">
    <property type="nucleotide sequence ID" value="NZ_JAMFTH010000001.1"/>
</dbReference>
<keyword evidence="7" id="KW-1185">Reference proteome</keyword>
<evidence type="ECO:0000313" key="6">
    <source>
        <dbReference type="EMBL" id="MCP8897856.1"/>
    </source>
</evidence>
<dbReference type="InterPro" id="IPR027417">
    <property type="entry name" value="P-loop_NTPase"/>
</dbReference>
<organism evidence="6 7">
    <name type="scientific">Gilvimarinus xylanilyticus</name>
    <dbReference type="NCBI Taxonomy" id="2944139"/>
    <lineage>
        <taxon>Bacteria</taxon>
        <taxon>Pseudomonadati</taxon>
        <taxon>Pseudomonadota</taxon>
        <taxon>Gammaproteobacteria</taxon>
        <taxon>Cellvibrionales</taxon>
        <taxon>Cellvibrionaceae</taxon>
        <taxon>Gilvimarinus</taxon>
    </lineage>
</organism>
<dbReference type="Proteomes" id="UP001139319">
    <property type="component" value="Unassembled WGS sequence"/>
</dbReference>
<dbReference type="InterPro" id="IPR052381">
    <property type="entry name" value="AAA_domain_protein"/>
</dbReference>
<dbReference type="SMART" id="SM00382">
    <property type="entry name" value="AAA"/>
    <property type="match status" value="1"/>
</dbReference>
<dbReference type="Gene3D" id="1.10.8.60">
    <property type="match status" value="1"/>
</dbReference>
<reference evidence="6" key="2">
    <citation type="submission" date="2023-01" db="EMBL/GenBank/DDBJ databases">
        <title>Gilvimarinus xylanilyticus HB14 isolated from Caulerpa lentillifera aquaculture base in Hainan, China.</title>
        <authorList>
            <person name="Zhang Y.-J."/>
        </authorList>
    </citation>
    <scope>NUCLEOTIDE SEQUENCE</scope>
    <source>
        <strain evidence="6">HB14</strain>
    </source>
</reference>
<dbReference type="EMBL" id="JAMFTH010000001">
    <property type="protein sequence ID" value="MCP8897856.1"/>
    <property type="molecule type" value="Genomic_DNA"/>
</dbReference>
<feature type="domain" description="AAA+ ATPase" evidence="5">
    <location>
        <begin position="256"/>
        <end position="389"/>
    </location>
</feature>
<protein>
    <recommendedName>
        <fullName evidence="4">Uncharacterized AAA domain-containing protein ycf46</fullName>
    </recommendedName>
</protein>
<dbReference type="Gene3D" id="3.40.50.300">
    <property type="entry name" value="P-loop containing nucleotide triphosphate hydrolases"/>
    <property type="match status" value="1"/>
</dbReference>
<evidence type="ECO:0000256" key="3">
    <source>
        <dbReference type="ARBA" id="ARBA00038088"/>
    </source>
</evidence>
<dbReference type="GO" id="GO:0016887">
    <property type="term" value="F:ATP hydrolysis activity"/>
    <property type="evidence" value="ECO:0007669"/>
    <property type="project" value="InterPro"/>
</dbReference>
<dbReference type="GO" id="GO:0005524">
    <property type="term" value="F:ATP binding"/>
    <property type="evidence" value="ECO:0007669"/>
    <property type="project" value="UniProtKB-KW"/>
</dbReference>
<accession>A0A9X2HWG9</accession>
<evidence type="ECO:0000256" key="4">
    <source>
        <dbReference type="ARBA" id="ARBA00040480"/>
    </source>
</evidence>
<evidence type="ECO:0000313" key="7">
    <source>
        <dbReference type="Proteomes" id="UP001139319"/>
    </source>
</evidence>
<dbReference type="SUPFAM" id="SSF52540">
    <property type="entry name" value="P-loop containing nucleoside triphosphate hydrolases"/>
    <property type="match status" value="2"/>
</dbReference>
<dbReference type="AlphaFoldDB" id="A0A9X2HWG9"/>
<sequence length="483" mass="53826">MDASIPLVVIETFEEKKAEELLLAVARQRFAQVHRWSLTDGLTQLNEGPRLVARETKLNEPIELLRHIKASHEPGIYLLCDFHPFLDNQPEITRLVKDIALNHLNVPHSLVFVSHRFELPPELSRYATRYSIPLPSDDKILDLVREEAKAWSQKNGNTRIKTDNRTLQKLVATLQGLSTSDVRRLVRAAIWDDGAISAEDLPRINKSKFQLMDLEGIVSFESDVDDFANVGGLHNLKQWLQQRRAAFVEEHGGEDKPKGILLLGVQGGGKSLAAKAVAGMWGLVLLRLDMAALYNKYIGETERNLREALQLADAMSPCVLWMDEIEKAMSQEGSDNGTAQRLLGTLLTWMAERPSRVFVVATSNDISRLPPELIRKGRLDEIFFVDLPDAEVRREIFAIHLQKRGMSPDGFDLARLSEASAGFNGAEIEQAVVAAQFAAGAEGAEVCEQKLLQACTDTSPLSVVMAEKIAHLRHWAADRTVPA</sequence>
<dbReference type="Pfam" id="PF00004">
    <property type="entry name" value="AAA"/>
    <property type="match status" value="1"/>
</dbReference>
<dbReference type="PANTHER" id="PTHR42960">
    <property type="entry name" value="YCF46 PROTEIN"/>
    <property type="match status" value="1"/>
</dbReference>
<dbReference type="PANTHER" id="PTHR42960:SF1">
    <property type="entry name" value="YCF46 PROTEIN"/>
    <property type="match status" value="1"/>
</dbReference>
<evidence type="ECO:0000256" key="1">
    <source>
        <dbReference type="ARBA" id="ARBA00022741"/>
    </source>
</evidence>
<reference evidence="6" key="1">
    <citation type="submission" date="2022-05" db="EMBL/GenBank/DDBJ databases">
        <authorList>
            <person name="Sun H.-N."/>
        </authorList>
    </citation>
    <scope>NUCLEOTIDE SEQUENCE</scope>
    <source>
        <strain evidence="6">HB14</strain>
    </source>
</reference>
<keyword evidence="2" id="KW-0067">ATP-binding</keyword>
<dbReference type="InterPro" id="IPR003959">
    <property type="entry name" value="ATPase_AAA_core"/>
</dbReference>
<evidence type="ECO:0000256" key="2">
    <source>
        <dbReference type="ARBA" id="ARBA00022840"/>
    </source>
</evidence>
<keyword evidence="1" id="KW-0547">Nucleotide-binding</keyword>
<gene>
    <name evidence="6" type="ORF">M6D89_00935</name>
</gene>
<evidence type="ECO:0000259" key="5">
    <source>
        <dbReference type="SMART" id="SM00382"/>
    </source>
</evidence>
<proteinExistence type="inferred from homology"/>
<comment type="similarity">
    <text evidence="3">Belongs to the AAA ATPase family. Highly divergent.</text>
</comment>
<comment type="caution">
    <text evidence="6">The sequence shown here is derived from an EMBL/GenBank/DDBJ whole genome shotgun (WGS) entry which is preliminary data.</text>
</comment>